<gene>
    <name evidence="4" type="ORF">CTDIVETGP_1950</name>
</gene>
<dbReference type="RefSeq" id="WP_017895337.1">
    <property type="nucleotide sequence ID" value="NZ_CBXI010000036.1"/>
</dbReference>
<keyword evidence="1" id="KW-0175">Coiled coil</keyword>
<feature type="region of interest" description="Disordered" evidence="2">
    <location>
        <begin position="273"/>
        <end position="296"/>
    </location>
</feature>
<keyword evidence="4" id="KW-0969">Cilium</keyword>
<keyword evidence="4" id="KW-0966">Cell projection</keyword>
<dbReference type="OrthoDB" id="1934566at2"/>
<dbReference type="Gene3D" id="3.30.750.140">
    <property type="match status" value="1"/>
</dbReference>
<feature type="region of interest" description="Disordered" evidence="2">
    <location>
        <begin position="438"/>
        <end position="457"/>
    </location>
</feature>
<dbReference type="EMBL" id="CBXI010000036">
    <property type="protein sequence ID" value="CDL91880.1"/>
    <property type="molecule type" value="Genomic_DNA"/>
</dbReference>
<comment type="caution">
    <text evidence="4">The sequence shown here is derived from an EMBL/GenBank/DDBJ whole genome shotgun (WGS) entry which is preliminary data.</text>
</comment>
<feature type="compositionally biased region" description="Polar residues" evidence="2">
    <location>
        <begin position="446"/>
        <end position="457"/>
    </location>
</feature>
<reference evidence="4 5" key="1">
    <citation type="journal article" date="2015" name="Genome Announc.">
        <title>Draft Genome Sequence of Clostridium tyrobutyricum Strain DIVETGP, Isolated from Cow's Milk for Grana Padano Production.</title>
        <authorList>
            <person name="Soggiu A."/>
            <person name="Piras C."/>
            <person name="Gaiarsa S."/>
            <person name="Sassera D."/>
            <person name="Roncada P."/>
            <person name="Bendixen E."/>
            <person name="Brasca M."/>
            <person name="Bonizzi L."/>
        </authorList>
    </citation>
    <scope>NUCLEOTIDE SEQUENCE [LARGE SCALE GENOMIC DNA]</scope>
    <source>
        <strain evidence="4 5">DIVETGP</strain>
    </source>
</reference>
<dbReference type="AlphaFoldDB" id="W6N6Q5"/>
<evidence type="ECO:0000256" key="1">
    <source>
        <dbReference type="SAM" id="Coils"/>
    </source>
</evidence>
<accession>W6N6Q5</accession>
<keyword evidence="5" id="KW-1185">Reference proteome</keyword>
<evidence type="ECO:0000259" key="3">
    <source>
        <dbReference type="Pfam" id="PF02120"/>
    </source>
</evidence>
<proteinExistence type="predicted"/>
<dbReference type="CDD" id="cd17470">
    <property type="entry name" value="T3SS_Flik_C"/>
    <property type="match status" value="1"/>
</dbReference>
<name>W6N6Q5_CLOTY</name>
<evidence type="ECO:0000313" key="5">
    <source>
        <dbReference type="Proteomes" id="UP000019482"/>
    </source>
</evidence>
<dbReference type="Pfam" id="PF02120">
    <property type="entry name" value="Flg_hook"/>
    <property type="match status" value="1"/>
</dbReference>
<dbReference type="InterPro" id="IPR021136">
    <property type="entry name" value="Flagellar_hook_control-like_C"/>
</dbReference>
<feature type="coiled-coil region" evidence="1">
    <location>
        <begin position="401"/>
        <end position="428"/>
    </location>
</feature>
<protein>
    <submittedName>
        <fullName evidence="4">Flagellar hook-length control protein FliK</fullName>
    </submittedName>
</protein>
<feature type="compositionally biased region" description="Low complexity" evidence="2">
    <location>
        <begin position="278"/>
        <end position="293"/>
    </location>
</feature>
<feature type="compositionally biased region" description="Polar residues" evidence="2">
    <location>
        <begin position="1"/>
        <end position="27"/>
    </location>
</feature>
<evidence type="ECO:0000313" key="4">
    <source>
        <dbReference type="EMBL" id="CDL91880.1"/>
    </source>
</evidence>
<dbReference type="Proteomes" id="UP000019482">
    <property type="component" value="Unassembled WGS sequence"/>
</dbReference>
<keyword evidence="4" id="KW-0282">Flagellum</keyword>
<evidence type="ECO:0000256" key="2">
    <source>
        <dbReference type="SAM" id="MobiDB-lite"/>
    </source>
</evidence>
<dbReference type="GeneID" id="29418424"/>
<organism evidence="4 5">
    <name type="scientific">Clostridium tyrobutyricum DIVETGP</name>
    <dbReference type="NCBI Taxonomy" id="1408889"/>
    <lineage>
        <taxon>Bacteria</taxon>
        <taxon>Bacillati</taxon>
        <taxon>Bacillota</taxon>
        <taxon>Clostridia</taxon>
        <taxon>Eubacteriales</taxon>
        <taxon>Clostridiaceae</taxon>
        <taxon>Clostridium</taxon>
    </lineage>
</organism>
<dbReference type="InterPro" id="IPR038610">
    <property type="entry name" value="FliK-like_C_sf"/>
</dbReference>
<feature type="domain" description="Flagellar hook-length control protein-like C-terminal" evidence="3">
    <location>
        <begin position="354"/>
        <end position="432"/>
    </location>
</feature>
<feature type="region of interest" description="Disordered" evidence="2">
    <location>
        <begin position="1"/>
        <end position="33"/>
    </location>
</feature>
<sequence>MDVNTANVKIQNSYLNSSKSDTGNTNSVHDDSFSKMVKKSVDATKDNSNSNIGKTKVDTIKQDNIDKEVPKKEESRQEDSKIESYLKKAGFTDEEIKNIKEKIDNNQISEGSIYDMLSLLFGNNADIDIQSNDFLNIISQELSSKILNNSFSGDTSSIKDIINTVVDTKLNFLKDVLDTSNQGKQVLEKISEKVSANIMAHLSQSQAAGNKNIIGETDLKTQIYMELINKLNLKLQNTSINNSETQNSNIVDNKLLQASNSDTSILKSVNMDSNTQVNDSENQNNSTSNNNSNKDADVLNKILNSGDSNNKIDKTVNFMTQFNNINNKNTISTENPLENLNINKNSFTEDIIKSIKYMETNNVKDMTVKISPKELGNITINLVMEEGKMKAVITASNKDAYNILNSNIQDLSNKFQNSEIKIQNFSLNLYHEDTTFFKGEGKNRQDQGSSKQNKTLNIDSISADEDTILQHDEYSENNVDMLA</sequence>